<sequence>MAKKCANGQGNNLKFLNQLVGTFFLVYFSGFTHSTHGLYYFMLSYLSFSHCFLYFHLMLGSVRYKLLYLEDCAVFFCNFHRLCTHGLRFCHFCGVIFYYFAYLNYY</sequence>
<reference evidence="2" key="1">
    <citation type="journal article" date="2023" name="Nat. Plants">
        <title>Single-cell RNA sequencing provides a high-resolution roadmap for understanding the multicellular compartmentation of specialized metabolism.</title>
        <authorList>
            <person name="Sun S."/>
            <person name="Shen X."/>
            <person name="Li Y."/>
            <person name="Li Y."/>
            <person name="Wang S."/>
            <person name="Li R."/>
            <person name="Zhang H."/>
            <person name="Shen G."/>
            <person name="Guo B."/>
            <person name="Wei J."/>
            <person name="Xu J."/>
            <person name="St-Pierre B."/>
            <person name="Chen S."/>
            <person name="Sun C."/>
        </authorList>
    </citation>
    <scope>NUCLEOTIDE SEQUENCE [LARGE SCALE GENOMIC DNA]</scope>
</reference>
<name>A0ACC0BHR7_CATRO</name>
<gene>
    <name evidence="1" type="ORF">M9H77_12554</name>
</gene>
<organism evidence="1 2">
    <name type="scientific">Catharanthus roseus</name>
    <name type="common">Madagascar periwinkle</name>
    <name type="synonym">Vinca rosea</name>
    <dbReference type="NCBI Taxonomy" id="4058"/>
    <lineage>
        <taxon>Eukaryota</taxon>
        <taxon>Viridiplantae</taxon>
        <taxon>Streptophyta</taxon>
        <taxon>Embryophyta</taxon>
        <taxon>Tracheophyta</taxon>
        <taxon>Spermatophyta</taxon>
        <taxon>Magnoliopsida</taxon>
        <taxon>eudicotyledons</taxon>
        <taxon>Gunneridae</taxon>
        <taxon>Pentapetalae</taxon>
        <taxon>asterids</taxon>
        <taxon>lamiids</taxon>
        <taxon>Gentianales</taxon>
        <taxon>Apocynaceae</taxon>
        <taxon>Rauvolfioideae</taxon>
        <taxon>Vinceae</taxon>
        <taxon>Catharanthinae</taxon>
        <taxon>Catharanthus</taxon>
    </lineage>
</organism>
<accession>A0ACC0BHR7</accession>
<comment type="caution">
    <text evidence="1">The sequence shown here is derived from an EMBL/GenBank/DDBJ whole genome shotgun (WGS) entry which is preliminary data.</text>
</comment>
<dbReference type="EMBL" id="CM044703">
    <property type="protein sequence ID" value="KAI5672190.1"/>
    <property type="molecule type" value="Genomic_DNA"/>
</dbReference>
<protein>
    <submittedName>
        <fullName evidence="1">Uncharacterized protein</fullName>
    </submittedName>
</protein>
<dbReference type="Proteomes" id="UP001060085">
    <property type="component" value="Linkage Group LG03"/>
</dbReference>
<evidence type="ECO:0000313" key="2">
    <source>
        <dbReference type="Proteomes" id="UP001060085"/>
    </source>
</evidence>
<evidence type="ECO:0000313" key="1">
    <source>
        <dbReference type="EMBL" id="KAI5672190.1"/>
    </source>
</evidence>
<proteinExistence type="predicted"/>
<keyword evidence="2" id="KW-1185">Reference proteome</keyword>